<dbReference type="EMBL" id="DF848725">
    <property type="protein sequence ID" value="GAT54606.1"/>
    <property type="molecule type" value="Genomic_DNA"/>
</dbReference>
<evidence type="ECO:0000313" key="4">
    <source>
        <dbReference type="Proteomes" id="UP000815677"/>
    </source>
</evidence>
<name>A0ABQ0LU54_MYCCL</name>
<dbReference type="Pfam" id="PF09820">
    <property type="entry name" value="AAA-ATPase_like"/>
    <property type="match status" value="1"/>
</dbReference>
<protein>
    <recommendedName>
        <fullName evidence="2">AAA-ATPase-like domain-containing protein</fullName>
    </recommendedName>
</protein>
<accession>A0ABQ0LU54</accession>
<feature type="non-terminal residue" evidence="3">
    <location>
        <position position="451"/>
    </location>
</feature>
<dbReference type="SUPFAM" id="SSF52540">
    <property type="entry name" value="P-loop containing nucleoside triphosphate hydrolases"/>
    <property type="match status" value="1"/>
</dbReference>
<keyword evidence="4" id="KW-1185">Reference proteome</keyword>
<dbReference type="InterPro" id="IPR027417">
    <property type="entry name" value="P-loop_NTPase"/>
</dbReference>
<evidence type="ECO:0000256" key="1">
    <source>
        <dbReference type="SAM" id="MobiDB-lite"/>
    </source>
</evidence>
<sequence length="451" mass="51083">MAANPATISLEYLLLDSRQHHSKSYNISIDRDAQLRIYELQQMVEDHHRAECTAGRCSQCPGPIIVKSTWLLKYAREEITIQASNMLDSFYETNPTKVLFLKAASSFSDLEENYVLVFECCFDATMLYTKAKTPSELRILAPPQTTVPAERTLFIRPAFYADPVVIAPRGVSFHDLVTAHGTLVVDKTRYIPTFLSLLAKNSALTIISPPGLGKTTFIQMIIQYLDCQHSIQQFQALFAGMKINEYVLGLQSSQFCLSFDLKACVQKQMDLEEYLVAQMAIFGSAYTVFGHIDFSNGSSGELFKEIETTLKTYDQKKLLITFDHWDVKLRTSTNTREWAHGYPRRCTRRFPPASAGTRVPTGTASTGPGSSRARAKGSKTPQERDAAFLAHFASKHDDVDLEKEEDEVNSAVLAVQMRNWKKNKTECYAHFRDPELVKEKGIWKYQFTCKR</sequence>
<reference evidence="3" key="1">
    <citation type="submission" date="2014-09" db="EMBL/GenBank/DDBJ databases">
        <title>Genome sequence of the luminous mushroom Mycena chlorophos for searching fungal bioluminescence genes.</title>
        <authorList>
            <person name="Tanaka Y."/>
            <person name="Kasuga D."/>
            <person name="Oba Y."/>
            <person name="Hase S."/>
            <person name="Sato K."/>
            <person name="Oba Y."/>
            <person name="Sakakibara Y."/>
        </authorList>
    </citation>
    <scope>NUCLEOTIDE SEQUENCE</scope>
</reference>
<feature type="domain" description="AAA-ATPase-like" evidence="2">
    <location>
        <begin position="172"/>
        <end position="337"/>
    </location>
</feature>
<evidence type="ECO:0000259" key="2">
    <source>
        <dbReference type="Pfam" id="PF09820"/>
    </source>
</evidence>
<dbReference type="InterPro" id="IPR018631">
    <property type="entry name" value="AAA-ATPase-like_dom"/>
</dbReference>
<dbReference type="Proteomes" id="UP000815677">
    <property type="component" value="Unassembled WGS sequence"/>
</dbReference>
<organism evidence="3 4">
    <name type="scientific">Mycena chlorophos</name>
    <name type="common">Agaric fungus</name>
    <name type="synonym">Agaricus chlorophos</name>
    <dbReference type="NCBI Taxonomy" id="658473"/>
    <lineage>
        <taxon>Eukaryota</taxon>
        <taxon>Fungi</taxon>
        <taxon>Dikarya</taxon>
        <taxon>Basidiomycota</taxon>
        <taxon>Agaricomycotina</taxon>
        <taxon>Agaricomycetes</taxon>
        <taxon>Agaricomycetidae</taxon>
        <taxon>Agaricales</taxon>
        <taxon>Marasmiineae</taxon>
        <taxon>Mycenaceae</taxon>
        <taxon>Mycena</taxon>
    </lineage>
</organism>
<evidence type="ECO:0000313" key="3">
    <source>
        <dbReference type="EMBL" id="GAT54606.1"/>
    </source>
</evidence>
<proteinExistence type="predicted"/>
<gene>
    <name evidence="3" type="ORF">MCHLO_11447</name>
</gene>
<feature type="compositionally biased region" description="Polar residues" evidence="1">
    <location>
        <begin position="360"/>
        <end position="369"/>
    </location>
</feature>
<feature type="region of interest" description="Disordered" evidence="1">
    <location>
        <begin position="349"/>
        <end position="381"/>
    </location>
</feature>